<comment type="similarity">
    <text evidence="2">Belongs to the nucleobase:cation symporter-2 (NCS2) (TC 2.A.40) family.</text>
</comment>
<dbReference type="EMBL" id="JAAGAX010000013">
    <property type="protein sequence ID" value="KAF2294380.1"/>
    <property type="molecule type" value="Genomic_DNA"/>
</dbReference>
<evidence type="ECO:0000313" key="8">
    <source>
        <dbReference type="EMBL" id="KAF2294380.1"/>
    </source>
</evidence>
<comment type="caution">
    <text evidence="8">The sequence shown here is derived from an EMBL/GenBank/DDBJ whole genome shotgun (WGS) entry which is preliminary data.</text>
</comment>
<gene>
    <name evidence="8" type="ORF">GH714_009857</name>
</gene>
<evidence type="ECO:0000256" key="3">
    <source>
        <dbReference type="ARBA" id="ARBA00022692"/>
    </source>
</evidence>
<dbReference type="InterPro" id="IPR006043">
    <property type="entry name" value="NCS2"/>
</dbReference>
<reference evidence="8 9" key="1">
    <citation type="journal article" date="2020" name="Mol. Plant">
        <title>The Chromosome-Based Rubber Tree Genome Provides New Insights into Spurge Genome Evolution and Rubber Biosynthesis.</title>
        <authorList>
            <person name="Liu J."/>
            <person name="Shi C."/>
            <person name="Shi C.C."/>
            <person name="Li W."/>
            <person name="Zhang Q.J."/>
            <person name="Zhang Y."/>
            <person name="Li K."/>
            <person name="Lu H.F."/>
            <person name="Shi C."/>
            <person name="Zhu S.T."/>
            <person name="Xiao Z.Y."/>
            <person name="Nan H."/>
            <person name="Yue Y."/>
            <person name="Zhu X.G."/>
            <person name="Wu Y."/>
            <person name="Hong X.N."/>
            <person name="Fan G.Y."/>
            <person name="Tong Y."/>
            <person name="Zhang D."/>
            <person name="Mao C.L."/>
            <person name="Liu Y.L."/>
            <person name="Hao S.J."/>
            <person name="Liu W.Q."/>
            <person name="Lv M.Q."/>
            <person name="Zhang H.B."/>
            <person name="Liu Y."/>
            <person name="Hu-Tang G.R."/>
            <person name="Wang J.P."/>
            <person name="Wang J.H."/>
            <person name="Sun Y.H."/>
            <person name="Ni S.B."/>
            <person name="Chen W.B."/>
            <person name="Zhang X.C."/>
            <person name="Jiao Y.N."/>
            <person name="Eichler E.E."/>
            <person name="Li G.H."/>
            <person name="Liu X."/>
            <person name="Gao L.Z."/>
        </authorList>
    </citation>
    <scope>NUCLEOTIDE SEQUENCE [LARGE SCALE GENOMIC DNA]</scope>
    <source>
        <strain evidence="9">cv. GT1</strain>
        <tissue evidence="8">Leaf</tissue>
    </source>
</reference>
<evidence type="ECO:0000256" key="4">
    <source>
        <dbReference type="ARBA" id="ARBA00022989"/>
    </source>
</evidence>
<feature type="region of interest" description="Disordered" evidence="6">
    <location>
        <begin position="76"/>
        <end position="144"/>
    </location>
</feature>
<sequence length="386" mass="39949">MGCNRGRDRSVEMLVSNCSCCQHIPPLDYFPTCPPSHPFHCCQCVPSCHFCQQNKLAFGYCVPSCSTCPVLPNDPNIDSDSGGTTKPDSSRTTTGKTGTGGGDGPTEPGSSGGKTGTGGGGPTEPGSSRTTGTGGGGPAESRGTEDIIQFPIPENPSWSNPKLYGWGFQHFLVNVGSTVIAPSVMVSVGGGGSVEKARAIQASLFVMGINTLLQICFGARLSVSMETSQAYIIPIISIALSTYISSRIWKAKKEIAGQVAIILSVAIVWTYAEILTVAGAYDNTTQETQMNCRTDSSGLIGAAPWIKTPHPFQWGTPIFEAGDALSMMAASLVAVIESSGTFYASSKLSGAPPIPPYALTRGIGIQGIGTMIDAVFGAGNGSTASV</sequence>
<evidence type="ECO:0000256" key="1">
    <source>
        <dbReference type="ARBA" id="ARBA00004141"/>
    </source>
</evidence>
<keyword evidence="4 7" id="KW-1133">Transmembrane helix</keyword>
<feature type="compositionally biased region" description="Polar residues" evidence="6">
    <location>
        <begin position="76"/>
        <end position="87"/>
    </location>
</feature>
<organism evidence="8 9">
    <name type="scientific">Hevea brasiliensis</name>
    <name type="common">Para rubber tree</name>
    <name type="synonym">Siphonia brasiliensis</name>
    <dbReference type="NCBI Taxonomy" id="3981"/>
    <lineage>
        <taxon>Eukaryota</taxon>
        <taxon>Viridiplantae</taxon>
        <taxon>Streptophyta</taxon>
        <taxon>Embryophyta</taxon>
        <taxon>Tracheophyta</taxon>
        <taxon>Spermatophyta</taxon>
        <taxon>Magnoliopsida</taxon>
        <taxon>eudicotyledons</taxon>
        <taxon>Gunneridae</taxon>
        <taxon>Pentapetalae</taxon>
        <taxon>rosids</taxon>
        <taxon>fabids</taxon>
        <taxon>Malpighiales</taxon>
        <taxon>Euphorbiaceae</taxon>
        <taxon>Crotonoideae</taxon>
        <taxon>Micrandreae</taxon>
        <taxon>Hevea</taxon>
    </lineage>
</organism>
<evidence type="ECO:0000256" key="6">
    <source>
        <dbReference type="SAM" id="MobiDB-lite"/>
    </source>
</evidence>
<dbReference type="PANTHER" id="PTHR11119">
    <property type="entry name" value="XANTHINE-URACIL / VITAMIN C PERMEASE FAMILY MEMBER"/>
    <property type="match status" value="1"/>
</dbReference>
<evidence type="ECO:0000256" key="7">
    <source>
        <dbReference type="SAM" id="Phobius"/>
    </source>
</evidence>
<name>A0A6A6KZ89_HEVBR</name>
<evidence type="ECO:0000256" key="2">
    <source>
        <dbReference type="ARBA" id="ARBA00008821"/>
    </source>
</evidence>
<accession>A0A6A6KZ89</accession>
<keyword evidence="3 7" id="KW-0812">Transmembrane</keyword>
<feature type="transmembrane region" description="Helical" evidence="7">
    <location>
        <begin position="261"/>
        <end position="281"/>
    </location>
</feature>
<evidence type="ECO:0000313" key="9">
    <source>
        <dbReference type="Proteomes" id="UP000467840"/>
    </source>
</evidence>
<protein>
    <submittedName>
        <fullName evidence="8">Uncharacterized protein</fullName>
    </submittedName>
</protein>
<dbReference type="GO" id="GO:0016020">
    <property type="term" value="C:membrane"/>
    <property type="evidence" value="ECO:0007669"/>
    <property type="project" value="UniProtKB-SubCell"/>
</dbReference>
<feature type="transmembrane region" description="Helical" evidence="7">
    <location>
        <begin position="229"/>
        <end position="249"/>
    </location>
</feature>
<dbReference type="GO" id="GO:0022857">
    <property type="term" value="F:transmembrane transporter activity"/>
    <property type="evidence" value="ECO:0007669"/>
    <property type="project" value="InterPro"/>
</dbReference>
<keyword evidence="5 7" id="KW-0472">Membrane</keyword>
<feature type="compositionally biased region" description="Gly residues" evidence="6">
    <location>
        <begin position="97"/>
        <end position="123"/>
    </location>
</feature>
<dbReference type="AlphaFoldDB" id="A0A6A6KZ89"/>
<keyword evidence="9" id="KW-1185">Reference proteome</keyword>
<feature type="transmembrane region" description="Helical" evidence="7">
    <location>
        <begin position="204"/>
        <end position="223"/>
    </location>
</feature>
<dbReference type="Pfam" id="PF00860">
    <property type="entry name" value="Xan_ur_permease"/>
    <property type="match status" value="2"/>
</dbReference>
<comment type="subcellular location">
    <subcellularLocation>
        <location evidence="1">Membrane</location>
        <topology evidence="1">Multi-pass membrane protein</topology>
    </subcellularLocation>
</comment>
<dbReference type="Proteomes" id="UP000467840">
    <property type="component" value="Chromosome 7"/>
</dbReference>
<evidence type="ECO:0000256" key="5">
    <source>
        <dbReference type="ARBA" id="ARBA00023136"/>
    </source>
</evidence>
<proteinExistence type="inferred from homology"/>